<dbReference type="InterPro" id="IPR005846">
    <property type="entry name" value="A-D-PHexomutase_a/b/a-III"/>
</dbReference>
<evidence type="ECO:0000256" key="4">
    <source>
        <dbReference type="ARBA" id="ARBA00022723"/>
    </source>
</evidence>
<dbReference type="GO" id="GO:0006166">
    <property type="term" value="P:purine ribonucleoside salvage"/>
    <property type="evidence" value="ECO:0007669"/>
    <property type="project" value="TreeGrafter"/>
</dbReference>
<dbReference type="Gene3D" id="3.40.120.10">
    <property type="entry name" value="Alpha-D-Glucose-1,6-Bisphosphate, subunit A, domain 3"/>
    <property type="match status" value="3"/>
</dbReference>
<dbReference type="AlphaFoldDB" id="A0A840A1Z7"/>
<feature type="domain" description="Alpha-D-phosphohexomutase alpha/beta/alpha" evidence="11">
    <location>
        <begin position="324"/>
        <end position="439"/>
    </location>
</feature>
<evidence type="ECO:0000256" key="5">
    <source>
        <dbReference type="ARBA" id="ARBA00022842"/>
    </source>
</evidence>
<evidence type="ECO:0000313" key="13">
    <source>
        <dbReference type="Proteomes" id="UP000530564"/>
    </source>
</evidence>
<protein>
    <submittedName>
        <fullName evidence="12">Phosphoglucomutase</fullName>
        <ecNumber evidence="12">5.4.2.2</ecNumber>
    </submittedName>
</protein>
<comment type="similarity">
    <text evidence="2 7">Belongs to the phosphohexose mutase family.</text>
</comment>
<evidence type="ECO:0000313" key="12">
    <source>
        <dbReference type="EMBL" id="MBB3892985.1"/>
    </source>
</evidence>
<dbReference type="RefSeq" id="WP_183775997.1">
    <property type="nucleotide sequence ID" value="NZ_JACIDK010000006.1"/>
</dbReference>
<proteinExistence type="inferred from homology"/>
<dbReference type="Proteomes" id="UP000530564">
    <property type="component" value="Unassembled WGS sequence"/>
</dbReference>
<dbReference type="GO" id="GO:0005975">
    <property type="term" value="P:carbohydrate metabolic process"/>
    <property type="evidence" value="ECO:0007669"/>
    <property type="project" value="InterPro"/>
</dbReference>
<evidence type="ECO:0000259" key="9">
    <source>
        <dbReference type="Pfam" id="PF02878"/>
    </source>
</evidence>
<evidence type="ECO:0000256" key="7">
    <source>
        <dbReference type="RuleBase" id="RU004326"/>
    </source>
</evidence>
<organism evidence="12 13">
    <name type="scientific">Phenylobacterium haematophilum</name>
    <dbReference type="NCBI Taxonomy" id="98513"/>
    <lineage>
        <taxon>Bacteria</taxon>
        <taxon>Pseudomonadati</taxon>
        <taxon>Pseudomonadota</taxon>
        <taxon>Alphaproteobacteria</taxon>
        <taxon>Caulobacterales</taxon>
        <taxon>Caulobacteraceae</taxon>
        <taxon>Phenylobacterium</taxon>
    </lineage>
</organism>
<feature type="domain" description="Alpha-D-phosphohexomutase C-terminal" evidence="8">
    <location>
        <begin position="488"/>
        <end position="540"/>
    </location>
</feature>
<keyword evidence="3" id="KW-0597">Phosphoprotein</keyword>
<dbReference type="Pfam" id="PF02879">
    <property type="entry name" value="PGM_PMM_II"/>
    <property type="match status" value="1"/>
</dbReference>
<evidence type="ECO:0000259" key="8">
    <source>
        <dbReference type="Pfam" id="PF00408"/>
    </source>
</evidence>
<dbReference type="PANTHER" id="PTHR45745:SF1">
    <property type="entry name" value="PHOSPHOGLUCOMUTASE 2B-RELATED"/>
    <property type="match status" value="1"/>
</dbReference>
<dbReference type="GO" id="GO:0000287">
    <property type="term" value="F:magnesium ion binding"/>
    <property type="evidence" value="ECO:0007669"/>
    <property type="project" value="InterPro"/>
</dbReference>
<feature type="domain" description="Alpha-D-phosphohexomutase alpha/beta/alpha" evidence="9">
    <location>
        <begin position="42"/>
        <end position="182"/>
    </location>
</feature>
<dbReference type="SUPFAM" id="SSF55957">
    <property type="entry name" value="Phosphoglucomutase, C-terminal domain"/>
    <property type="match status" value="1"/>
</dbReference>
<dbReference type="Pfam" id="PF02878">
    <property type="entry name" value="PGM_PMM_I"/>
    <property type="match status" value="1"/>
</dbReference>
<evidence type="ECO:0000259" key="11">
    <source>
        <dbReference type="Pfam" id="PF02880"/>
    </source>
</evidence>
<dbReference type="EMBL" id="JACIDK010000006">
    <property type="protein sequence ID" value="MBB3892985.1"/>
    <property type="molecule type" value="Genomic_DNA"/>
</dbReference>
<dbReference type="InterPro" id="IPR016066">
    <property type="entry name" value="A-D-PHexomutase_CS"/>
</dbReference>
<dbReference type="GO" id="GO:0008973">
    <property type="term" value="F:phosphopentomutase activity"/>
    <property type="evidence" value="ECO:0007669"/>
    <property type="project" value="TreeGrafter"/>
</dbReference>
<comment type="caution">
    <text evidence="12">The sequence shown here is derived from an EMBL/GenBank/DDBJ whole genome shotgun (WGS) entry which is preliminary data.</text>
</comment>
<dbReference type="Pfam" id="PF02880">
    <property type="entry name" value="PGM_PMM_III"/>
    <property type="match status" value="1"/>
</dbReference>
<keyword evidence="13" id="KW-1185">Reference proteome</keyword>
<keyword evidence="4 7" id="KW-0479">Metal-binding</keyword>
<reference evidence="12 13" key="1">
    <citation type="submission" date="2020-08" db="EMBL/GenBank/DDBJ databases">
        <title>Genomic Encyclopedia of Type Strains, Phase IV (KMG-IV): sequencing the most valuable type-strain genomes for metagenomic binning, comparative biology and taxonomic classification.</title>
        <authorList>
            <person name="Goeker M."/>
        </authorList>
    </citation>
    <scope>NUCLEOTIDE SEQUENCE [LARGE SCALE GENOMIC DNA]</scope>
    <source>
        <strain evidence="12 13">DSM 21793</strain>
    </source>
</reference>
<dbReference type="PANTHER" id="PTHR45745">
    <property type="entry name" value="PHOSPHOMANNOMUTASE 45A"/>
    <property type="match status" value="1"/>
</dbReference>
<dbReference type="SUPFAM" id="SSF53738">
    <property type="entry name" value="Phosphoglucomutase, first 3 domains"/>
    <property type="match status" value="3"/>
</dbReference>
<dbReference type="EC" id="5.4.2.2" evidence="12"/>
<evidence type="ECO:0000256" key="6">
    <source>
        <dbReference type="ARBA" id="ARBA00023235"/>
    </source>
</evidence>
<name>A0A840A1Z7_9CAUL</name>
<dbReference type="GO" id="GO:0004614">
    <property type="term" value="F:phosphoglucomutase activity"/>
    <property type="evidence" value="ECO:0007669"/>
    <property type="project" value="UniProtKB-EC"/>
</dbReference>
<dbReference type="InterPro" id="IPR005843">
    <property type="entry name" value="A-D-PHexomutase_C"/>
</dbReference>
<feature type="domain" description="Alpha-D-phosphohexomutase alpha/beta/alpha" evidence="10">
    <location>
        <begin position="213"/>
        <end position="318"/>
    </location>
</feature>
<keyword evidence="6 12" id="KW-0413">Isomerase</keyword>
<dbReference type="InterPro" id="IPR005845">
    <property type="entry name" value="A-D-PHexomutase_a/b/a-II"/>
</dbReference>
<dbReference type="InterPro" id="IPR016055">
    <property type="entry name" value="A-D-PHexomutase_a/b/a-I/II/III"/>
</dbReference>
<evidence type="ECO:0000256" key="3">
    <source>
        <dbReference type="ARBA" id="ARBA00022553"/>
    </source>
</evidence>
<keyword evidence="5 7" id="KW-0460">Magnesium</keyword>
<dbReference type="Pfam" id="PF00408">
    <property type="entry name" value="PGM_PMM_IV"/>
    <property type="match status" value="1"/>
</dbReference>
<dbReference type="Gene3D" id="3.30.310.50">
    <property type="entry name" value="Alpha-D-phosphohexomutase, C-terminal domain"/>
    <property type="match status" value="1"/>
</dbReference>
<dbReference type="PROSITE" id="PS00710">
    <property type="entry name" value="PGM_PMM"/>
    <property type="match status" value="1"/>
</dbReference>
<accession>A0A840A1Z7</accession>
<evidence type="ECO:0000256" key="1">
    <source>
        <dbReference type="ARBA" id="ARBA00001946"/>
    </source>
</evidence>
<dbReference type="InterPro" id="IPR005844">
    <property type="entry name" value="A-D-PHexomutase_a/b/a-I"/>
</dbReference>
<gene>
    <name evidence="12" type="ORF">GGQ61_003723</name>
</gene>
<dbReference type="InterPro" id="IPR036900">
    <property type="entry name" value="A-D-PHexomutase_C_sf"/>
</dbReference>
<evidence type="ECO:0000259" key="10">
    <source>
        <dbReference type="Pfam" id="PF02879"/>
    </source>
</evidence>
<sequence length="559" mass="59687">MPGQIDPRAGKPVDPAALIDVAGLLDAYFAVRPDPSDPRQRVAFGTSGHRGSAFTASFNEAHVQAISQAICEHRRGRGIDGPLFIGMDSHALSAPALRSALEVFVANEVTVMVDADDGFTPTPAVSLAILSYNRGRTAGLADGVVITPSHNPPQDGGFKYNPPHGGPAQVEVTGPIERRANALLEGGLSSVRRRPYERARASAYVRRYDFRDAFVTGLAEVVDLQAIRSAGVRIGIDPLGGASASYWPLVLERFGLQGALVSDAVDPTFGFMTADWDGEIRMDCSSPYAMARLVGLRDRFDVAFGNDPDADRHGVVTPSEGLMNPNHYLVAAIAYLTAHRSRWSPAAGIGKTMVTTGLIDRLAASLNRPLTETPVGFRWFVEGLRSSRLGFAGEESAGAAFLRRDGAVWTTEKDGLSLGLLAAEIIARTGSDPSRLYRRVADDLGDPHYERIDAPAGPAQTARLKAITAEDLELPDLAGEPVLEIETTTASGEPLGGVRVRTRSGWFAARPSGTEPIYKIYAESFVSGEHLRRIQQEALEAIGRVLTAADQASGVDTPG</sequence>
<evidence type="ECO:0000256" key="2">
    <source>
        <dbReference type="ARBA" id="ARBA00010231"/>
    </source>
</evidence>
<comment type="cofactor">
    <cofactor evidence="1">
        <name>Mg(2+)</name>
        <dbReference type="ChEBI" id="CHEBI:18420"/>
    </cofactor>
</comment>